<dbReference type="InterPro" id="IPR050134">
    <property type="entry name" value="NAD-dep_sirtuin_deacylases"/>
</dbReference>
<evidence type="ECO:0000256" key="12">
    <source>
        <dbReference type="SAM" id="Phobius"/>
    </source>
</evidence>
<feature type="binding site" evidence="10">
    <location>
        <begin position="330"/>
        <end position="332"/>
    </location>
    <ligand>
        <name>NAD(+)</name>
        <dbReference type="ChEBI" id="CHEBI:57540"/>
    </ligand>
</feature>
<evidence type="ECO:0000256" key="7">
    <source>
        <dbReference type="ARBA" id="ARBA00022989"/>
    </source>
</evidence>
<protein>
    <recommendedName>
        <fullName evidence="10">NAD-dependent protein deacylase</fullName>
        <ecNumber evidence="10">2.3.1.-</ecNumber>
    </recommendedName>
    <alternativeName>
        <fullName evidence="10">Regulatory protein SIR2 homolog</fullName>
    </alternativeName>
</protein>
<dbReference type="InterPro" id="IPR013057">
    <property type="entry name" value="AA_transpt_TM"/>
</dbReference>
<evidence type="ECO:0000256" key="8">
    <source>
        <dbReference type="ARBA" id="ARBA00023027"/>
    </source>
</evidence>
<keyword evidence="9 12" id="KW-0472">Membrane</keyword>
<feature type="binding site" evidence="10 11">
    <location>
        <position position="224"/>
    </location>
    <ligand>
        <name>Zn(2+)</name>
        <dbReference type="ChEBI" id="CHEBI:29105"/>
    </ligand>
</feature>
<keyword evidence="6" id="KW-0813">Transport</keyword>
<dbReference type="InterPro" id="IPR026590">
    <property type="entry name" value="Ssirtuin_cat_dom"/>
</dbReference>
<evidence type="ECO:0000256" key="9">
    <source>
        <dbReference type="ARBA" id="ARBA00023136"/>
    </source>
</evidence>
<feature type="active site" description="Proton acceptor" evidence="10 11">
    <location>
        <position position="216"/>
    </location>
</feature>
<feature type="binding site" evidence="10 11">
    <location>
        <position position="293"/>
    </location>
    <ligand>
        <name>Zn(2+)</name>
        <dbReference type="ChEBI" id="CHEBI:29105"/>
    </ligand>
</feature>
<dbReference type="Proteomes" id="UP000325081">
    <property type="component" value="Unassembled WGS sequence"/>
</dbReference>
<dbReference type="InterPro" id="IPR029035">
    <property type="entry name" value="DHS-like_NAD/FAD-binding_dom"/>
</dbReference>
<evidence type="ECO:0000256" key="10">
    <source>
        <dbReference type="HAMAP-Rule" id="MF_03161"/>
    </source>
</evidence>
<evidence type="ECO:0000313" key="14">
    <source>
        <dbReference type="EMBL" id="GER35245.1"/>
    </source>
</evidence>
<dbReference type="GO" id="GO:0006865">
    <property type="term" value="P:amino acid transport"/>
    <property type="evidence" value="ECO:0007669"/>
    <property type="project" value="UniProtKB-KW"/>
</dbReference>
<dbReference type="PANTHER" id="PTHR11085">
    <property type="entry name" value="NAD-DEPENDENT PROTEIN DEACYLASE SIRTUIN-5, MITOCHONDRIAL-RELATED"/>
    <property type="match status" value="1"/>
</dbReference>
<comment type="caution">
    <text evidence="14">The sequence shown here is derived from an EMBL/GenBank/DDBJ whole genome shotgun (WGS) entry which is preliminary data.</text>
</comment>
<keyword evidence="15" id="KW-1185">Reference proteome</keyword>
<keyword evidence="3 12" id="KW-0812">Transmembrane</keyword>
<dbReference type="SUPFAM" id="SSF52467">
    <property type="entry name" value="DHS-like NAD/FAD-binding domain"/>
    <property type="match status" value="1"/>
</dbReference>
<dbReference type="GO" id="GO:0016020">
    <property type="term" value="C:membrane"/>
    <property type="evidence" value="ECO:0007669"/>
    <property type="project" value="UniProtKB-SubCell"/>
</dbReference>
<evidence type="ECO:0000256" key="1">
    <source>
        <dbReference type="ARBA" id="ARBA00004370"/>
    </source>
</evidence>
<evidence type="ECO:0000256" key="3">
    <source>
        <dbReference type="ARBA" id="ARBA00022692"/>
    </source>
</evidence>
<dbReference type="GO" id="GO:0017136">
    <property type="term" value="F:histone deacetylase activity, NAD-dependent"/>
    <property type="evidence" value="ECO:0007669"/>
    <property type="project" value="TreeGrafter"/>
</dbReference>
<organism evidence="14 15">
    <name type="scientific">Striga asiatica</name>
    <name type="common">Asiatic witchweed</name>
    <name type="synonym">Buchnera asiatica</name>
    <dbReference type="NCBI Taxonomy" id="4170"/>
    <lineage>
        <taxon>Eukaryota</taxon>
        <taxon>Viridiplantae</taxon>
        <taxon>Streptophyta</taxon>
        <taxon>Embryophyta</taxon>
        <taxon>Tracheophyta</taxon>
        <taxon>Spermatophyta</taxon>
        <taxon>Magnoliopsida</taxon>
        <taxon>eudicotyledons</taxon>
        <taxon>Gunneridae</taxon>
        <taxon>Pentapetalae</taxon>
        <taxon>asterids</taxon>
        <taxon>lamiids</taxon>
        <taxon>Lamiales</taxon>
        <taxon>Orobanchaceae</taxon>
        <taxon>Buchnereae</taxon>
        <taxon>Striga</taxon>
    </lineage>
</organism>
<name>A0A5A7PQN3_STRAF</name>
<dbReference type="InterPro" id="IPR026591">
    <property type="entry name" value="Sirtuin_cat_small_dom_sf"/>
</dbReference>
<evidence type="ECO:0000256" key="4">
    <source>
        <dbReference type="ARBA" id="ARBA00022723"/>
    </source>
</evidence>
<evidence type="ECO:0000259" key="13">
    <source>
        <dbReference type="PROSITE" id="PS50305"/>
    </source>
</evidence>
<dbReference type="InterPro" id="IPR003000">
    <property type="entry name" value="Sirtuin"/>
</dbReference>
<feature type="binding site" evidence="10">
    <location>
        <begin position="199"/>
        <end position="202"/>
    </location>
    <ligand>
        <name>NAD(+)</name>
        <dbReference type="ChEBI" id="CHEBI:57540"/>
    </ligand>
</feature>
<comment type="catalytic activity">
    <reaction evidence="10">
        <text>N(6)-acetyl-L-lysyl-[protein] + NAD(+) + H2O = 2''-O-acetyl-ADP-D-ribose + nicotinamide + L-lysyl-[protein]</text>
        <dbReference type="Rhea" id="RHEA:43636"/>
        <dbReference type="Rhea" id="RHEA-COMP:9752"/>
        <dbReference type="Rhea" id="RHEA-COMP:10731"/>
        <dbReference type="ChEBI" id="CHEBI:15377"/>
        <dbReference type="ChEBI" id="CHEBI:17154"/>
        <dbReference type="ChEBI" id="CHEBI:29969"/>
        <dbReference type="ChEBI" id="CHEBI:57540"/>
        <dbReference type="ChEBI" id="CHEBI:61930"/>
        <dbReference type="ChEBI" id="CHEBI:83767"/>
        <dbReference type="EC" id="2.3.1.286"/>
    </reaction>
</comment>
<keyword evidence="7 12" id="KW-1133">Transmembrane helix</keyword>
<dbReference type="GO" id="GO:0008270">
    <property type="term" value="F:zinc ion binding"/>
    <property type="evidence" value="ECO:0007669"/>
    <property type="project" value="UniProtKB-UniRule"/>
</dbReference>
<keyword evidence="8 10" id="KW-0520">NAD</keyword>
<dbReference type="OrthoDB" id="424302at2759"/>
<feature type="binding site" evidence="10 11">
    <location>
        <position position="227"/>
    </location>
    <ligand>
        <name>Zn(2+)</name>
        <dbReference type="ChEBI" id="CHEBI:29105"/>
    </ligand>
</feature>
<keyword evidence="6" id="KW-0029">Amino-acid transport</keyword>
<evidence type="ECO:0000256" key="6">
    <source>
        <dbReference type="ARBA" id="ARBA00022970"/>
    </source>
</evidence>
<sequence>MAALRSPHFVSVRGAISFLGTFMASNPPLLNLHTPRSIARFGETFCGSKFISSQGSLKLMQRTHSIRPSGASMDNKEIPSNFLRDKMMVPDSDPPSEYDISRLYQFFDTRSKLVILTGAGISTESGIPDYRRLIAKSPFIVVAALMELTVLVSGRLLIRRYWARSYAGWRRFTAAQPGPAHIALASLEKAGRVNFIITQNVDRLHHRAGSNPLELHGTVYVVACTDCGFSLPRDSFQDHVKALNPKWAEAIENLDYNSQSDKSFGMKQRPDGDIEIDEKFWEEEFHIPDCERCNGILKPDVVFFGDNVPKGRADKALEAAKECDAFLVLGSSLMTMSAFRLIRAAHEAGAATAIVNIGITRADDFVPLKIKARLGEVFLFIAEIACSRITQCAYCIEHVRRKVYLKNLKVKCDMLHSLVNSHLCGPGARGTAMEEEEAKIVITHQLQFFGEKYHLTSLPEIVGEHITNITNTWSKSAESTKAQTDEFSLVRFVLSLETLLLFIGFSRRTITFFISIVGAGVLGLPYTFMRTGCLTSLVTVFLVAALTYHCMMLLIHTRRKLEDSAACAFPKISSFGDLGLAVCGPIAKFVVDALIVLFQAGFCIGIPHLQNWRFFRKIWIGGLVGCGVGVWDFRCP</sequence>
<evidence type="ECO:0000313" key="15">
    <source>
        <dbReference type="Proteomes" id="UP000325081"/>
    </source>
</evidence>
<comment type="similarity">
    <text evidence="10">Belongs to the sirtuin family. Class II subfamily.</text>
</comment>
<dbReference type="PROSITE" id="PS50305">
    <property type="entry name" value="SIRTUIN"/>
    <property type="match status" value="1"/>
</dbReference>
<keyword evidence="2 10" id="KW-0808">Transferase</keyword>
<dbReference type="AlphaFoldDB" id="A0A5A7PQN3"/>
<comment type="function">
    <text evidence="10">NAD-dependent protein deacylase. Catalyzes the NAD-dependent hydrolysis of acyl groups from lysine residues.</text>
</comment>
<feature type="binding site" evidence="10">
    <location>
        <begin position="356"/>
        <end position="358"/>
    </location>
    <ligand>
        <name>NAD(+)</name>
        <dbReference type="ChEBI" id="CHEBI:57540"/>
    </ligand>
</feature>
<dbReference type="GO" id="GO:0005759">
    <property type="term" value="C:mitochondrial matrix"/>
    <property type="evidence" value="ECO:0007669"/>
    <property type="project" value="UniProtKB-SubCell"/>
</dbReference>
<dbReference type="Pfam" id="PF02146">
    <property type="entry name" value="SIR2"/>
    <property type="match status" value="1"/>
</dbReference>
<keyword evidence="4 10" id="KW-0479">Metal-binding</keyword>
<dbReference type="Gene3D" id="3.30.1600.10">
    <property type="entry name" value="SIR2/SIRT2 'Small Domain"/>
    <property type="match status" value="1"/>
</dbReference>
<feature type="binding site" evidence="10">
    <location>
        <position position="374"/>
    </location>
    <ligand>
        <name>NAD(+)</name>
        <dbReference type="ChEBI" id="CHEBI:57540"/>
    </ligand>
</feature>
<evidence type="ECO:0000256" key="11">
    <source>
        <dbReference type="PROSITE-ProRule" id="PRU00236"/>
    </source>
</evidence>
<evidence type="ECO:0000256" key="5">
    <source>
        <dbReference type="ARBA" id="ARBA00022833"/>
    </source>
</evidence>
<dbReference type="EMBL" id="BKCP01004961">
    <property type="protein sequence ID" value="GER35245.1"/>
    <property type="molecule type" value="Genomic_DNA"/>
</dbReference>
<dbReference type="Gene3D" id="3.40.50.1220">
    <property type="entry name" value="TPP-binding domain"/>
    <property type="match status" value="1"/>
</dbReference>
<feature type="transmembrane region" description="Helical" evidence="12">
    <location>
        <begin position="534"/>
        <end position="555"/>
    </location>
</feature>
<proteinExistence type="inferred from homology"/>
<dbReference type="Pfam" id="PF01490">
    <property type="entry name" value="Aa_trans"/>
    <property type="match status" value="1"/>
</dbReference>
<keyword evidence="5 10" id="KW-0862">Zinc</keyword>
<dbReference type="PANTHER" id="PTHR11085:SF10">
    <property type="entry name" value="NAD-DEPENDENT PROTEIN DEACYLASE SIRTUIN-5, MITOCHONDRIAL-RELATED"/>
    <property type="match status" value="1"/>
</dbReference>
<comment type="cofactor">
    <cofactor evidence="10">
        <name>Zn(2+)</name>
        <dbReference type="ChEBI" id="CHEBI:29105"/>
    </cofactor>
    <text evidence="10">Binds 1 zinc ion per subunit.</text>
</comment>
<keyword evidence="10" id="KW-0496">Mitochondrion</keyword>
<gene>
    <name evidence="14" type="ORF">STAS_11516</name>
</gene>
<accession>A0A5A7PQN3</accession>
<dbReference type="InterPro" id="IPR026587">
    <property type="entry name" value="Sirtuin_class_II"/>
</dbReference>
<comment type="subcellular location">
    <subcellularLocation>
        <location evidence="1">Membrane</location>
    </subcellularLocation>
    <subcellularLocation>
        <location evidence="10">Mitochondrion matrix</location>
    </subcellularLocation>
</comment>
<dbReference type="GO" id="GO:0070403">
    <property type="term" value="F:NAD+ binding"/>
    <property type="evidence" value="ECO:0007669"/>
    <property type="project" value="UniProtKB-UniRule"/>
</dbReference>
<feature type="binding site" evidence="10 11">
    <location>
        <position position="290"/>
    </location>
    <ligand>
        <name>Zn(2+)</name>
        <dbReference type="ChEBI" id="CHEBI:29105"/>
    </ligand>
</feature>
<evidence type="ECO:0000256" key="2">
    <source>
        <dbReference type="ARBA" id="ARBA00022679"/>
    </source>
</evidence>
<dbReference type="EC" id="2.3.1.-" evidence="10"/>
<comment type="caution">
    <text evidence="10">Lacks conserved residue(s) required for the propagation of feature annotation.</text>
</comment>
<feature type="domain" description="Deacetylase sirtuin-type" evidence="13">
    <location>
        <begin position="93"/>
        <end position="402"/>
    </location>
</feature>
<reference evidence="15" key="1">
    <citation type="journal article" date="2019" name="Curr. Biol.">
        <title>Genome Sequence of Striga asiatica Provides Insight into the Evolution of Plant Parasitism.</title>
        <authorList>
            <person name="Yoshida S."/>
            <person name="Kim S."/>
            <person name="Wafula E.K."/>
            <person name="Tanskanen J."/>
            <person name="Kim Y.M."/>
            <person name="Honaas L."/>
            <person name="Yang Z."/>
            <person name="Spallek T."/>
            <person name="Conn C.E."/>
            <person name="Ichihashi Y."/>
            <person name="Cheong K."/>
            <person name="Cui S."/>
            <person name="Der J.P."/>
            <person name="Gundlach H."/>
            <person name="Jiao Y."/>
            <person name="Hori C."/>
            <person name="Ishida J.K."/>
            <person name="Kasahara H."/>
            <person name="Kiba T."/>
            <person name="Kim M.S."/>
            <person name="Koo N."/>
            <person name="Laohavisit A."/>
            <person name="Lee Y.H."/>
            <person name="Lumba S."/>
            <person name="McCourt P."/>
            <person name="Mortimer J.C."/>
            <person name="Mutuku J.M."/>
            <person name="Nomura T."/>
            <person name="Sasaki-Sekimoto Y."/>
            <person name="Seto Y."/>
            <person name="Wang Y."/>
            <person name="Wakatake T."/>
            <person name="Sakakibara H."/>
            <person name="Demura T."/>
            <person name="Yamaguchi S."/>
            <person name="Yoneyama K."/>
            <person name="Manabe R.I."/>
            <person name="Nelson D.C."/>
            <person name="Schulman A.H."/>
            <person name="Timko M.P."/>
            <person name="dePamphilis C.W."/>
            <person name="Choi D."/>
            <person name="Shirasu K."/>
        </authorList>
    </citation>
    <scope>NUCLEOTIDE SEQUENCE [LARGE SCALE GENOMIC DNA]</scope>
    <source>
        <strain evidence="15">cv. UVA1</strain>
    </source>
</reference>
<dbReference type="HAMAP" id="MF_01967">
    <property type="entry name" value="Sirtuin_ClassII"/>
    <property type="match status" value="1"/>
</dbReference>
<feature type="transmembrane region" description="Helical" evidence="12">
    <location>
        <begin position="510"/>
        <end position="528"/>
    </location>
</feature>